<dbReference type="AlphaFoldDB" id="A0A9P0QK67"/>
<evidence type="ECO:0000256" key="4">
    <source>
        <dbReference type="ARBA" id="ARBA00023146"/>
    </source>
</evidence>
<dbReference type="InterPro" id="IPR004364">
    <property type="entry name" value="Aa-tRNA-synt_II"/>
</dbReference>
<comment type="caution">
    <text evidence="6">The sequence shown here is derived from an EMBL/GenBank/DDBJ whole genome shotgun (WGS) entry which is preliminary data.</text>
</comment>
<dbReference type="PANTHER" id="PTHR42918:SF5">
    <property type="entry name" value="LYSINE--TRNA LIGASE, MITOCHONDRIAL"/>
    <property type="match status" value="1"/>
</dbReference>
<reference evidence="6" key="1">
    <citation type="submission" date="2022-03" db="EMBL/GenBank/DDBJ databases">
        <authorList>
            <person name="Legras J.-L."/>
            <person name="Devillers H."/>
            <person name="Grondin C."/>
        </authorList>
    </citation>
    <scope>NUCLEOTIDE SEQUENCE</scope>
    <source>
        <strain evidence="6">CLIB 1423</strain>
    </source>
</reference>
<dbReference type="InterPro" id="IPR018149">
    <property type="entry name" value="Lys-tRNA-synth_II_C"/>
</dbReference>
<dbReference type="PRINTS" id="PR00982">
    <property type="entry name" value="TRNASYNTHLYS"/>
</dbReference>
<keyword evidence="7" id="KW-1185">Reference proteome</keyword>
<dbReference type="GO" id="GO:0070154">
    <property type="term" value="P:mitochondrial lysyl-tRNA aminoacylation"/>
    <property type="evidence" value="ECO:0007669"/>
    <property type="project" value="TreeGrafter"/>
</dbReference>
<dbReference type="OrthoDB" id="21243at2759"/>
<accession>A0A9P0QK67</accession>
<dbReference type="GO" id="GO:0004824">
    <property type="term" value="F:lysine-tRNA ligase activity"/>
    <property type="evidence" value="ECO:0007669"/>
    <property type="project" value="InterPro"/>
</dbReference>
<gene>
    <name evidence="6" type="ORF">CLIB1423_01S00738</name>
</gene>
<dbReference type="Pfam" id="PF00152">
    <property type="entry name" value="tRNA-synt_2"/>
    <property type="match status" value="1"/>
</dbReference>
<dbReference type="Proteomes" id="UP000837801">
    <property type="component" value="Unassembled WGS sequence"/>
</dbReference>
<keyword evidence="2" id="KW-0547">Nucleotide-binding</keyword>
<keyword evidence="4" id="KW-0030">Aminoacyl-tRNA synthetase</keyword>
<evidence type="ECO:0000256" key="3">
    <source>
        <dbReference type="ARBA" id="ARBA00022840"/>
    </source>
</evidence>
<dbReference type="GO" id="GO:0005739">
    <property type="term" value="C:mitochondrion"/>
    <property type="evidence" value="ECO:0007669"/>
    <property type="project" value="TreeGrafter"/>
</dbReference>
<evidence type="ECO:0000256" key="1">
    <source>
        <dbReference type="ARBA" id="ARBA00022598"/>
    </source>
</evidence>
<dbReference type="PANTHER" id="PTHR42918">
    <property type="entry name" value="LYSYL-TRNA SYNTHETASE"/>
    <property type="match status" value="1"/>
</dbReference>
<protein>
    <submittedName>
        <fullName evidence="6">Lysine--tRNA ligase, mitochondrial</fullName>
    </submittedName>
</protein>
<evidence type="ECO:0000259" key="5">
    <source>
        <dbReference type="PROSITE" id="PS50862"/>
    </source>
</evidence>
<dbReference type="GO" id="GO:0005524">
    <property type="term" value="F:ATP binding"/>
    <property type="evidence" value="ECO:0007669"/>
    <property type="project" value="UniProtKB-KW"/>
</dbReference>
<organism evidence="6 7">
    <name type="scientific">[Candida] railenensis</name>
    <dbReference type="NCBI Taxonomy" id="45579"/>
    <lineage>
        <taxon>Eukaryota</taxon>
        <taxon>Fungi</taxon>
        <taxon>Dikarya</taxon>
        <taxon>Ascomycota</taxon>
        <taxon>Saccharomycotina</taxon>
        <taxon>Pichiomycetes</taxon>
        <taxon>Debaryomycetaceae</taxon>
        <taxon>Kurtzmaniella</taxon>
    </lineage>
</organism>
<dbReference type="InterPro" id="IPR004365">
    <property type="entry name" value="NA-bd_OB_tRNA"/>
</dbReference>
<dbReference type="SUPFAM" id="SSF50249">
    <property type="entry name" value="Nucleic acid-binding proteins"/>
    <property type="match status" value="1"/>
</dbReference>
<dbReference type="EMBL" id="CAKXYY010000001">
    <property type="protein sequence ID" value="CAH2350026.1"/>
    <property type="molecule type" value="Genomic_DNA"/>
</dbReference>
<dbReference type="Pfam" id="PF01336">
    <property type="entry name" value="tRNA_anti-codon"/>
    <property type="match status" value="1"/>
</dbReference>
<dbReference type="Gene3D" id="2.40.50.140">
    <property type="entry name" value="Nucleic acid-binding proteins"/>
    <property type="match status" value="1"/>
</dbReference>
<keyword evidence="1 6" id="KW-0436">Ligase</keyword>
<dbReference type="PROSITE" id="PS50862">
    <property type="entry name" value="AA_TRNA_LIGASE_II"/>
    <property type="match status" value="1"/>
</dbReference>
<evidence type="ECO:0000313" key="6">
    <source>
        <dbReference type="EMBL" id="CAH2350026.1"/>
    </source>
</evidence>
<keyword evidence="3" id="KW-0067">ATP-binding</keyword>
<dbReference type="SUPFAM" id="SSF55681">
    <property type="entry name" value="Class II aaRS and biotin synthetases"/>
    <property type="match status" value="1"/>
</dbReference>
<feature type="domain" description="Aminoacyl-transfer RNA synthetases class-II family profile" evidence="5">
    <location>
        <begin position="225"/>
        <end position="546"/>
    </location>
</feature>
<sequence>MIRSRIQVFGRKTIARKPNIDSLSNILGRKIIVRNTSSLATSQPESSSILSNYNERIEEIRKNELTYYPTYSSFQKDGYVTVRVPEFVERYKGLEDKSSDPICVEGRIHSIRRISKVLYFVDIVQDNHKLQVIFNNKSMGLSKEDFESANSQLCKNDHVSVWGYPVRTKAGELSLRADQALRIVSPFLRVPIERLEHREKVNANRVMNYIVNPQQKDILYKKAIVTNSIRQYLTGDGFLEVQTPIIAGMGTGANAEPFSTNAKALGSDSSLCQLRVAPELWLKKLVISGFDKVFEIGQNFRNEGIDGSHNPEFLTCEFYRSHTDLAKLMQMTEEIFKSILNNLKGKEKISDELKEVLTSGQFARYEFIPTLESKTGIPLPSELNSENLMEYFKSVNVPIPAQKSPQNLLDTLCGIYIEPLSVTEQGGLPIFIFNQPAIMSPLAKSKKITYTDGREYLISLRFELFINGKEYVNSYEEENSPFEQLEKFRNQVESKNEFEDRDSLVPDWEYVKAMEYGLPPTGGWGCGIDRLTMLFSGCDRIEQVLPFGSLKDVVRQ</sequence>
<evidence type="ECO:0000313" key="7">
    <source>
        <dbReference type="Proteomes" id="UP000837801"/>
    </source>
</evidence>
<evidence type="ECO:0000256" key="2">
    <source>
        <dbReference type="ARBA" id="ARBA00022741"/>
    </source>
</evidence>
<dbReference type="InterPro" id="IPR012340">
    <property type="entry name" value="NA-bd_OB-fold"/>
</dbReference>
<dbReference type="InterPro" id="IPR006195">
    <property type="entry name" value="aa-tRNA-synth_II"/>
</dbReference>
<proteinExistence type="predicted"/>
<dbReference type="InterPro" id="IPR045864">
    <property type="entry name" value="aa-tRNA-synth_II/BPL/LPL"/>
</dbReference>
<name>A0A9P0QK67_9ASCO</name>
<dbReference type="GO" id="GO:0000049">
    <property type="term" value="F:tRNA binding"/>
    <property type="evidence" value="ECO:0007669"/>
    <property type="project" value="TreeGrafter"/>
</dbReference>
<dbReference type="Gene3D" id="3.30.930.10">
    <property type="entry name" value="Bira Bifunctional Protein, Domain 2"/>
    <property type="match status" value="1"/>
</dbReference>